<proteinExistence type="predicted"/>
<organism evidence="1 2">
    <name type="scientific">Cetraspora pellucida</name>
    <dbReference type="NCBI Taxonomy" id="1433469"/>
    <lineage>
        <taxon>Eukaryota</taxon>
        <taxon>Fungi</taxon>
        <taxon>Fungi incertae sedis</taxon>
        <taxon>Mucoromycota</taxon>
        <taxon>Glomeromycotina</taxon>
        <taxon>Glomeromycetes</taxon>
        <taxon>Diversisporales</taxon>
        <taxon>Gigasporaceae</taxon>
        <taxon>Cetraspora</taxon>
    </lineage>
</organism>
<dbReference type="Proteomes" id="UP000789366">
    <property type="component" value="Unassembled WGS sequence"/>
</dbReference>
<reference evidence="1" key="1">
    <citation type="submission" date="2021-06" db="EMBL/GenBank/DDBJ databases">
        <authorList>
            <person name="Kallberg Y."/>
            <person name="Tangrot J."/>
            <person name="Rosling A."/>
        </authorList>
    </citation>
    <scope>NUCLEOTIDE SEQUENCE</scope>
    <source>
        <strain evidence="1">28 12/20/2015</strain>
    </source>
</reference>
<evidence type="ECO:0000313" key="2">
    <source>
        <dbReference type="Proteomes" id="UP000789366"/>
    </source>
</evidence>
<evidence type="ECO:0000313" key="1">
    <source>
        <dbReference type="EMBL" id="CAG8711553.1"/>
    </source>
</evidence>
<comment type="caution">
    <text evidence="1">The sequence shown here is derived from an EMBL/GenBank/DDBJ whole genome shotgun (WGS) entry which is preliminary data.</text>
</comment>
<keyword evidence="2" id="KW-1185">Reference proteome</keyword>
<dbReference type="EMBL" id="CAJVPW010026182">
    <property type="protein sequence ID" value="CAG8711553.1"/>
    <property type="molecule type" value="Genomic_DNA"/>
</dbReference>
<feature type="non-terminal residue" evidence="1">
    <location>
        <position position="291"/>
    </location>
</feature>
<sequence length="291" mass="32373">MSKIAKRIISIPEKVKINFGKGTISAEGPLGQGEELIVPSSLEITQQKNELTTKSDNSALAGTYNALIFNMIKGVVEGHEKVVEVKGVGYKVLLQGEKLEFSVGKSHLNYMDIPPELTVKVEGNKVVIKGKSKQKVTSLAAAIRNLRLPSVYKKNKGIYYLGEAETIKLKARKASTDNEKKMRRKIRKRRSALIKGSLARLRVVLSESNRYLRVQAIDDVAGHTLLASSTQDFVEENNNFSRKNKDCAKKLGEFFAEKLKKAGQKAIIFDRNGRPYRGKKKTAQSLPSKIE</sequence>
<protein>
    <submittedName>
        <fullName evidence="1">10089_t:CDS:1</fullName>
    </submittedName>
</protein>
<accession>A0ACA9PJ82</accession>
<gene>
    <name evidence="1" type="ORF">SPELUC_LOCUS11850</name>
</gene>
<name>A0ACA9PJ82_9GLOM</name>